<feature type="compositionally biased region" description="Basic and acidic residues" evidence="1">
    <location>
        <begin position="101"/>
        <end position="115"/>
    </location>
</feature>
<accession>A0ABD3RTN9</accession>
<feature type="compositionally biased region" description="Polar residues" evidence="1">
    <location>
        <begin position="11"/>
        <end position="27"/>
    </location>
</feature>
<organism evidence="3 4">
    <name type="scientific">Cyclostephanos tholiformis</name>
    <dbReference type="NCBI Taxonomy" id="382380"/>
    <lineage>
        <taxon>Eukaryota</taxon>
        <taxon>Sar</taxon>
        <taxon>Stramenopiles</taxon>
        <taxon>Ochrophyta</taxon>
        <taxon>Bacillariophyta</taxon>
        <taxon>Coscinodiscophyceae</taxon>
        <taxon>Thalassiosirophycidae</taxon>
        <taxon>Stephanodiscales</taxon>
        <taxon>Stephanodiscaceae</taxon>
        <taxon>Cyclostephanos</taxon>
    </lineage>
</organism>
<keyword evidence="4" id="KW-1185">Reference proteome</keyword>
<feature type="transmembrane region" description="Helical" evidence="2">
    <location>
        <begin position="198"/>
        <end position="222"/>
    </location>
</feature>
<keyword evidence="2" id="KW-0472">Membrane</keyword>
<proteinExistence type="predicted"/>
<feature type="transmembrane region" description="Helical" evidence="2">
    <location>
        <begin position="152"/>
        <end position="175"/>
    </location>
</feature>
<gene>
    <name evidence="3" type="ORF">ACHAXA_010262</name>
</gene>
<keyword evidence="2" id="KW-1133">Transmembrane helix</keyword>
<name>A0ABD3RTN9_9STRA</name>
<feature type="transmembrane region" description="Helical" evidence="2">
    <location>
        <begin position="272"/>
        <end position="290"/>
    </location>
</feature>
<feature type="region of interest" description="Disordered" evidence="1">
    <location>
        <begin position="1"/>
        <end position="28"/>
    </location>
</feature>
<feature type="region of interest" description="Disordered" evidence="1">
    <location>
        <begin position="99"/>
        <end position="147"/>
    </location>
</feature>
<evidence type="ECO:0000256" key="2">
    <source>
        <dbReference type="SAM" id="Phobius"/>
    </source>
</evidence>
<comment type="caution">
    <text evidence="3">The sequence shown here is derived from an EMBL/GenBank/DDBJ whole genome shotgun (WGS) entry which is preliminary data.</text>
</comment>
<keyword evidence="2" id="KW-0812">Transmembrane</keyword>
<sequence length="297" mass="32390">MSPQGDGFYSTPGTHTSVPNSDGSSNIYVHHISHGAPAQSAAPPPPQMPQMFGIPYPMPMPTPPPPPMYVPYPAYSCHPPPQPYGYYQQQQQPAVIVVSQQEERKEEKKKDEVKKVTPKPEAPKPAPPKPAPPKEEKKPPPKPKGPQQFSRFSIASVIMFFLGLVFGIFCVFKSYESFDSREAGVDTSDEDYIVNRTVAIGTGGASTLCFTIAILGAFYAGMRHKSKGDGGAHCCMGGFLIAGGVIFCLTCINELIILVLAFDSENVIYPEVVWSALIGNIISWMLMFGYSEMARRA</sequence>
<dbReference type="AlphaFoldDB" id="A0ABD3RTN9"/>
<evidence type="ECO:0000313" key="4">
    <source>
        <dbReference type="Proteomes" id="UP001530377"/>
    </source>
</evidence>
<evidence type="ECO:0000256" key="1">
    <source>
        <dbReference type="SAM" id="MobiDB-lite"/>
    </source>
</evidence>
<reference evidence="3 4" key="1">
    <citation type="submission" date="2024-10" db="EMBL/GenBank/DDBJ databases">
        <title>Updated reference genomes for cyclostephanoid diatoms.</title>
        <authorList>
            <person name="Roberts W.R."/>
            <person name="Alverson A.J."/>
        </authorList>
    </citation>
    <scope>NUCLEOTIDE SEQUENCE [LARGE SCALE GENOMIC DNA]</scope>
    <source>
        <strain evidence="3 4">AJA228-03</strain>
    </source>
</reference>
<feature type="transmembrane region" description="Helical" evidence="2">
    <location>
        <begin position="234"/>
        <end position="260"/>
    </location>
</feature>
<dbReference type="Proteomes" id="UP001530377">
    <property type="component" value="Unassembled WGS sequence"/>
</dbReference>
<dbReference type="EMBL" id="JALLPB020000178">
    <property type="protein sequence ID" value="KAL3815872.1"/>
    <property type="molecule type" value="Genomic_DNA"/>
</dbReference>
<protein>
    <submittedName>
        <fullName evidence="3">Uncharacterized protein</fullName>
    </submittedName>
</protein>
<evidence type="ECO:0000313" key="3">
    <source>
        <dbReference type="EMBL" id="KAL3815872.1"/>
    </source>
</evidence>